<reference evidence="1 2" key="1">
    <citation type="submission" date="2012-09" db="EMBL/GenBank/DDBJ databases">
        <title>Draft Genome Sequences of 6 Strains from Genus Thauera.</title>
        <authorList>
            <person name="Liu B."/>
            <person name="Shapleigh J.P."/>
            <person name="Frostegard A.H."/>
        </authorList>
    </citation>
    <scope>NUCLEOTIDE SEQUENCE [LARGE SCALE GENOMIC DNA]</scope>
    <source>
        <strain evidence="1 2">B4P</strain>
    </source>
</reference>
<dbReference type="Pfam" id="PF06252">
    <property type="entry name" value="GemA"/>
    <property type="match status" value="1"/>
</dbReference>
<dbReference type="Proteomes" id="UP000013047">
    <property type="component" value="Unassembled WGS sequence"/>
</dbReference>
<evidence type="ECO:0000313" key="2">
    <source>
        <dbReference type="Proteomes" id="UP000013047"/>
    </source>
</evidence>
<protein>
    <submittedName>
        <fullName evidence="1">Phage regluatory protein</fullName>
    </submittedName>
</protein>
<evidence type="ECO:0000313" key="1">
    <source>
        <dbReference type="EMBL" id="ENO98611.1"/>
    </source>
</evidence>
<sequence length="144" mass="16203">MVSATLTAARAAQHAQLIRQIHTAKRDLGLDDDTYRLTLARFAAGKTSSKDCSAAELHAVVEHFHDSGWPRAGGARQKPLSPRQKKMWALWQTLADQGKVRNRRMAGLLGWIAGQTDNQVQRLEWLTPAQEHTLIESLKQWEAR</sequence>
<dbReference type="RefSeq" id="WP_004356630.1">
    <property type="nucleotide sequence ID" value="NZ_AMXF01000008.1"/>
</dbReference>
<comment type="caution">
    <text evidence="1">The sequence shown here is derived from an EMBL/GenBank/DDBJ whole genome shotgun (WGS) entry which is preliminary data.</text>
</comment>
<proteinExistence type="predicted"/>
<accession>N6YWG0</accession>
<organism evidence="1 2">
    <name type="scientific">Thauera phenylacetica B4P</name>
    <dbReference type="NCBI Taxonomy" id="1234382"/>
    <lineage>
        <taxon>Bacteria</taxon>
        <taxon>Pseudomonadati</taxon>
        <taxon>Pseudomonadota</taxon>
        <taxon>Betaproteobacteria</taxon>
        <taxon>Rhodocyclales</taxon>
        <taxon>Zoogloeaceae</taxon>
        <taxon>Thauera</taxon>
    </lineage>
</organism>
<dbReference type="InterPro" id="IPR009363">
    <property type="entry name" value="Phage_Mu_Gp16"/>
</dbReference>
<name>N6YWG0_9RHOO</name>
<gene>
    <name evidence="1" type="ORF">C667_02863</name>
</gene>
<keyword evidence="2" id="KW-1185">Reference proteome</keyword>
<dbReference type="EMBL" id="AMXF01000008">
    <property type="protein sequence ID" value="ENO98611.1"/>
    <property type="molecule type" value="Genomic_DNA"/>
</dbReference>
<dbReference type="AlphaFoldDB" id="N6YWG0"/>
<dbReference type="OrthoDB" id="5460653at2"/>